<dbReference type="InterPro" id="IPR010989">
    <property type="entry name" value="SNARE"/>
</dbReference>
<keyword evidence="2" id="KW-1133">Transmembrane helix</keyword>
<dbReference type="InterPro" id="IPR000727">
    <property type="entry name" value="T_SNARE_dom"/>
</dbReference>
<feature type="domain" description="T-SNARE coiled-coil homology" evidence="3">
    <location>
        <begin position="438"/>
        <end position="500"/>
    </location>
</feature>
<evidence type="ECO:0000256" key="1">
    <source>
        <dbReference type="SAM" id="MobiDB-lite"/>
    </source>
</evidence>
<accession>A0AAW2H8E4</accession>
<reference evidence="4" key="1">
    <citation type="journal article" date="2024" name="Gigascience">
        <title>Chromosome-level genome of the poultry shaft louse Menopon gallinae provides insight into the host-switching and adaptive evolution of parasitic lice.</title>
        <authorList>
            <person name="Xu Y."/>
            <person name="Ma L."/>
            <person name="Liu S."/>
            <person name="Liang Y."/>
            <person name="Liu Q."/>
            <person name="He Z."/>
            <person name="Tian L."/>
            <person name="Duan Y."/>
            <person name="Cai W."/>
            <person name="Li H."/>
            <person name="Song F."/>
        </authorList>
    </citation>
    <scope>NUCLEOTIDE SEQUENCE</scope>
    <source>
        <strain evidence="4">Cailab_2023a</strain>
    </source>
</reference>
<protein>
    <recommendedName>
        <fullName evidence="3">t-SNARE coiled-coil homology domain-containing protein</fullName>
    </recommendedName>
</protein>
<feature type="compositionally biased region" description="Basic and acidic residues" evidence="1">
    <location>
        <begin position="410"/>
        <end position="422"/>
    </location>
</feature>
<sequence length="530" mass="59949">MGCDVNMLLGEDLPVLQLVQPRMVRTEKHTTEPIISGDVNTQGSILCFLDAEHRLLVHTNTRPGELKHIGSMCLDGCPMNVCFVDDFRLLCGHSSGMVVEENLSQHTRDEYACHRSSVRCMRTKTRSMFFSGDREGKAVGWDTRTKAPAYVLAGEMPCARSAGKSVTSIAFNVLYDFLVYTSESPGGIVSCWDLRYTERGQVRRVKNNVCDRLILDMRHDVSGLLALAEDHQVLELSDQGVMRSRTAVSGKLRSFQGTLALFKHLRLAAAAASSSLVLVDLETRETSSFEIRSVNGILPTGGECFVAYGSDGHRRPPPSAASYELLQVADEINTQLGLLEKQEGYERFVAEQKMQRTLDLLERYRLAAGAMQTAPQSESERAHLRGLKALLNSRHARMMLRYNNITKRQSERAACDTRRRESFSSMEPEQMQSQVLSEEQDQRSDALRKRMHAQMNELGQMVADISLHVSLQGEEIKRIDDLVGSSEGLIKDSFFELHRAWERISGRRRRMIKFFSAWIALALLFWYFRR</sequence>
<evidence type="ECO:0000256" key="2">
    <source>
        <dbReference type="SAM" id="Phobius"/>
    </source>
</evidence>
<comment type="caution">
    <text evidence="4">The sequence shown here is derived from an EMBL/GenBank/DDBJ whole genome shotgun (WGS) entry which is preliminary data.</text>
</comment>
<dbReference type="EMBL" id="JARGDH010000006">
    <property type="protein sequence ID" value="KAL0266042.1"/>
    <property type="molecule type" value="Genomic_DNA"/>
</dbReference>
<name>A0AAW2H8E4_9NEOP</name>
<dbReference type="GO" id="GO:0016192">
    <property type="term" value="P:vesicle-mediated transport"/>
    <property type="evidence" value="ECO:0007669"/>
    <property type="project" value="InterPro"/>
</dbReference>
<keyword evidence="2" id="KW-0812">Transmembrane</keyword>
<dbReference type="PROSITE" id="PS50192">
    <property type="entry name" value="T_SNARE"/>
    <property type="match status" value="1"/>
</dbReference>
<dbReference type="InterPro" id="IPR036322">
    <property type="entry name" value="WD40_repeat_dom_sf"/>
</dbReference>
<keyword evidence="2" id="KW-0472">Membrane</keyword>
<dbReference type="Gene3D" id="1.20.5.110">
    <property type="match status" value="1"/>
</dbReference>
<dbReference type="SUPFAM" id="SSF50978">
    <property type="entry name" value="WD40 repeat-like"/>
    <property type="match status" value="1"/>
</dbReference>
<gene>
    <name evidence="4" type="ORF">PYX00_011759</name>
</gene>
<feature type="transmembrane region" description="Helical" evidence="2">
    <location>
        <begin position="511"/>
        <end position="528"/>
    </location>
</feature>
<dbReference type="GO" id="GO:0016020">
    <property type="term" value="C:membrane"/>
    <property type="evidence" value="ECO:0007669"/>
    <property type="project" value="InterPro"/>
</dbReference>
<organism evidence="4">
    <name type="scientific">Menopon gallinae</name>
    <name type="common">poultry shaft louse</name>
    <dbReference type="NCBI Taxonomy" id="328185"/>
    <lineage>
        <taxon>Eukaryota</taxon>
        <taxon>Metazoa</taxon>
        <taxon>Ecdysozoa</taxon>
        <taxon>Arthropoda</taxon>
        <taxon>Hexapoda</taxon>
        <taxon>Insecta</taxon>
        <taxon>Pterygota</taxon>
        <taxon>Neoptera</taxon>
        <taxon>Paraneoptera</taxon>
        <taxon>Psocodea</taxon>
        <taxon>Troctomorpha</taxon>
        <taxon>Phthiraptera</taxon>
        <taxon>Amblycera</taxon>
        <taxon>Menoponidae</taxon>
        <taxon>Menopon</taxon>
    </lineage>
</organism>
<dbReference type="SUPFAM" id="SSF47661">
    <property type="entry name" value="t-snare proteins"/>
    <property type="match status" value="1"/>
</dbReference>
<evidence type="ECO:0000313" key="4">
    <source>
        <dbReference type="EMBL" id="KAL0266042.1"/>
    </source>
</evidence>
<feature type="compositionally biased region" description="Polar residues" evidence="1">
    <location>
        <begin position="423"/>
        <end position="437"/>
    </location>
</feature>
<dbReference type="Gene3D" id="2.130.10.10">
    <property type="entry name" value="YVTN repeat-like/Quinoprotein amine dehydrogenase"/>
    <property type="match status" value="1"/>
</dbReference>
<feature type="region of interest" description="Disordered" evidence="1">
    <location>
        <begin position="410"/>
        <end position="446"/>
    </location>
</feature>
<dbReference type="AlphaFoldDB" id="A0AAW2H8E4"/>
<proteinExistence type="predicted"/>
<dbReference type="InterPro" id="IPR015943">
    <property type="entry name" value="WD40/YVTN_repeat-like_dom_sf"/>
</dbReference>
<evidence type="ECO:0000259" key="3">
    <source>
        <dbReference type="PROSITE" id="PS50192"/>
    </source>
</evidence>